<dbReference type="Proteomes" id="UP000515211">
    <property type="component" value="Chromosome 9"/>
</dbReference>
<name>A0A9C6THX1_ARADU</name>
<proteinExistence type="inferred from homology"/>
<evidence type="ECO:0000256" key="5">
    <source>
        <dbReference type="SAM" id="Phobius"/>
    </source>
</evidence>
<dbReference type="PANTHER" id="PTHR10353:SF137">
    <property type="entry name" value="MYROSINASE 3-RELATED"/>
    <property type="match status" value="1"/>
</dbReference>
<sequence length="111" mass="12144">FKEFGDRVKHWIIVNEPWSIGKFTYAIGAYAPGRCSSRQTLIAVVVGLSFGATAAAAAIRVGKRPENAGKLIAKFSIQARKMKCTLASLIDIISTRESIKSTVRSMLKLKM</sequence>
<evidence type="ECO:0000256" key="1">
    <source>
        <dbReference type="ARBA" id="ARBA00010838"/>
    </source>
</evidence>
<keyword evidence="5" id="KW-0812">Transmembrane</keyword>
<gene>
    <name evidence="7" type="primary">LOC127741661</name>
</gene>
<dbReference type="Gene3D" id="3.20.20.80">
    <property type="entry name" value="Glycosidases"/>
    <property type="match status" value="1"/>
</dbReference>
<dbReference type="KEGG" id="adu:127741661"/>
<evidence type="ECO:0000256" key="4">
    <source>
        <dbReference type="RuleBase" id="RU003690"/>
    </source>
</evidence>
<dbReference type="Pfam" id="PF00232">
    <property type="entry name" value="Glyco_hydro_1"/>
    <property type="match status" value="1"/>
</dbReference>
<keyword evidence="5" id="KW-0472">Membrane</keyword>
<dbReference type="GO" id="GO:0005975">
    <property type="term" value="P:carbohydrate metabolic process"/>
    <property type="evidence" value="ECO:0007669"/>
    <property type="project" value="InterPro"/>
</dbReference>
<reference evidence="7" key="1">
    <citation type="journal article" date="2014" name="PLoS ONE">
        <title>Comparisons of De Novo Transcriptome Assemblers in Diploid and Polyploid Species Using Peanut (Arachis spp.) RNA-Seq Data.</title>
        <authorList>
            <person name="Chopra R."/>
            <person name="Burow G."/>
            <person name="Farmer A."/>
            <person name="Mudge J."/>
            <person name="Simpson C.E."/>
            <person name="Burow M.D."/>
        </authorList>
    </citation>
    <scope>NUCLEOTIDE SEQUENCE</scope>
</reference>
<evidence type="ECO:0000313" key="6">
    <source>
        <dbReference type="Proteomes" id="UP000515211"/>
    </source>
</evidence>
<evidence type="ECO:0000256" key="3">
    <source>
        <dbReference type="ARBA" id="ARBA00023295"/>
    </source>
</evidence>
<dbReference type="PANTHER" id="PTHR10353">
    <property type="entry name" value="GLYCOSYL HYDROLASE"/>
    <property type="match status" value="1"/>
</dbReference>
<protein>
    <submittedName>
        <fullName evidence="7">Beta-glucosidase 4</fullName>
    </submittedName>
</protein>
<dbReference type="SUPFAM" id="SSF51445">
    <property type="entry name" value="(Trans)glycosidases"/>
    <property type="match status" value="1"/>
</dbReference>
<evidence type="ECO:0000256" key="2">
    <source>
        <dbReference type="ARBA" id="ARBA00022801"/>
    </source>
</evidence>
<dbReference type="RefSeq" id="XP_052110652.1">
    <property type="nucleotide sequence ID" value="XM_052254692.1"/>
</dbReference>
<feature type="non-terminal residue" evidence="7">
    <location>
        <position position="1"/>
    </location>
</feature>
<dbReference type="InterPro" id="IPR017853">
    <property type="entry name" value="GH"/>
</dbReference>
<evidence type="ECO:0000313" key="7">
    <source>
        <dbReference type="RefSeq" id="XP_052110652.1"/>
    </source>
</evidence>
<feature type="transmembrane region" description="Helical" evidence="5">
    <location>
        <begin position="41"/>
        <end position="61"/>
    </location>
</feature>
<keyword evidence="2" id="KW-0378">Hydrolase</keyword>
<dbReference type="InterPro" id="IPR001360">
    <property type="entry name" value="Glyco_hydro_1"/>
</dbReference>
<dbReference type="GO" id="GO:0008422">
    <property type="term" value="F:beta-glucosidase activity"/>
    <property type="evidence" value="ECO:0007669"/>
    <property type="project" value="TreeGrafter"/>
</dbReference>
<comment type="similarity">
    <text evidence="1 4">Belongs to the glycosyl hydrolase 1 family.</text>
</comment>
<dbReference type="GeneID" id="127741661"/>
<dbReference type="AlphaFoldDB" id="A0A9C6THX1"/>
<keyword evidence="3" id="KW-0326">Glycosidase</keyword>
<organism evidence="6 7">
    <name type="scientific">Arachis duranensis</name>
    <name type="common">Wild peanut</name>
    <dbReference type="NCBI Taxonomy" id="130453"/>
    <lineage>
        <taxon>Eukaryota</taxon>
        <taxon>Viridiplantae</taxon>
        <taxon>Streptophyta</taxon>
        <taxon>Embryophyta</taxon>
        <taxon>Tracheophyta</taxon>
        <taxon>Spermatophyta</taxon>
        <taxon>Magnoliopsida</taxon>
        <taxon>eudicotyledons</taxon>
        <taxon>Gunneridae</taxon>
        <taxon>Pentapetalae</taxon>
        <taxon>rosids</taxon>
        <taxon>fabids</taxon>
        <taxon>Fabales</taxon>
        <taxon>Fabaceae</taxon>
        <taxon>Papilionoideae</taxon>
        <taxon>50 kb inversion clade</taxon>
        <taxon>dalbergioids sensu lato</taxon>
        <taxon>Dalbergieae</taxon>
        <taxon>Pterocarpus clade</taxon>
        <taxon>Arachis</taxon>
    </lineage>
</organism>
<keyword evidence="5" id="KW-1133">Transmembrane helix</keyword>
<reference evidence="7" key="3">
    <citation type="submission" date="2025-08" db="UniProtKB">
        <authorList>
            <consortium name="RefSeq"/>
        </authorList>
    </citation>
    <scope>IDENTIFICATION</scope>
</reference>
<accession>A0A9C6THX1</accession>
<keyword evidence="6" id="KW-1185">Reference proteome</keyword>
<reference evidence="6" key="2">
    <citation type="journal article" date="2016" name="Nat. Genet.">
        <title>The genome sequences of Arachis duranensis and Arachis ipaensis, the diploid ancestors of cultivated peanut.</title>
        <authorList>
            <person name="Bertioli D.J."/>
            <person name="Cannon S.B."/>
            <person name="Froenicke L."/>
            <person name="Huang G."/>
            <person name="Farmer A.D."/>
            <person name="Cannon E.K."/>
            <person name="Liu X."/>
            <person name="Gao D."/>
            <person name="Clevenger J."/>
            <person name="Dash S."/>
            <person name="Ren L."/>
            <person name="Moretzsohn M.C."/>
            <person name="Shirasawa K."/>
            <person name="Huang W."/>
            <person name="Vidigal B."/>
            <person name="Abernathy B."/>
            <person name="Chu Y."/>
            <person name="Niederhuth C.E."/>
            <person name="Umale P."/>
            <person name="Araujo A.C."/>
            <person name="Kozik A."/>
            <person name="Kim K.D."/>
            <person name="Burow M.D."/>
            <person name="Varshney R.K."/>
            <person name="Wang X."/>
            <person name="Zhang X."/>
            <person name="Barkley N."/>
            <person name="Guimaraes P.M."/>
            <person name="Isobe S."/>
            <person name="Guo B."/>
            <person name="Liao B."/>
            <person name="Stalker H.T."/>
            <person name="Schmitz R.J."/>
            <person name="Scheffler B.E."/>
            <person name="Leal-Bertioli S.C."/>
            <person name="Xun X."/>
            <person name="Jackson S.A."/>
            <person name="Michelmore R."/>
            <person name="Ozias-Akins P."/>
        </authorList>
    </citation>
    <scope>NUCLEOTIDE SEQUENCE [LARGE SCALE GENOMIC DNA]</scope>
    <source>
        <strain evidence="6">cv. V14167</strain>
    </source>
</reference>